<dbReference type="Gene3D" id="3.40.50.1220">
    <property type="entry name" value="TPP-binding domain"/>
    <property type="match status" value="1"/>
</dbReference>
<keyword evidence="2 4" id="KW-0808">Transferase</keyword>
<dbReference type="EMBL" id="CP073708">
    <property type="protein sequence ID" value="QUO40253.1"/>
    <property type="molecule type" value="Genomic_DNA"/>
</dbReference>
<evidence type="ECO:0000313" key="8">
    <source>
        <dbReference type="EMBL" id="QUO40253.1"/>
    </source>
</evidence>
<dbReference type="Proteomes" id="UP000595847">
    <property type="component" value="Chromosome"/>
</dbReference>
<dbReference type="InterPro" id="IPR029035">
    <property type="entry name" value="DHS-like_NAD/FAD-binding_dom"/>
</dbReference>
<comment type="catalytic activity">
    <reaction evidence="4">
        <text>N(6)-acetyl-L-lysyl-[protein] + NAD(+) + H2O = 2''-O-acetyl-ADP-D-ribose + nicotinamide + L-lysyl-[protein]</text>
        <dbReference type="Rhea" id="RHEA:43636"/>
        <dbReference type="Rhea" id="RHEA-COMP:9752"/>
        <dbReference type="Rhea" id="RHEA-COMP:10731"/>
        <dbReference type="ChEBI" id="CHEBI:15377"/>
        <dbReference type="ChEBI" id="CHEBI:17154"/>
        <dbReference type="ChEBI" id="CHEBI:29969"/>
        <dbReference type="ChEBI" id="CHEBI:57540"/>
        <dbReference type="ChEBI" id="CHEBI:61930"/>
        <dbReference type="ChEBI" id="CHEBI:83767"/>
        <dbReference type="EC" id="2.3.1.286"/>
    </reaction>
</comment>
<feature type="domain" description="Deacetylase sirtuin-type" evidence="6">
    <location>
        <begin position="1"/>
        <end position="239"/>
    </location>
</feature>
<keyword evidence="1 4" id="KW-0963">Cytoplasm</keyword>
<evidence type="ECO:0000313" key="7">
    <source>
        <dbReference type="EMBL" id="QQE73174.1"/>
    </source>
</evidence>
<dbReference type="Proteomes" id="UP000677234">
    <property type="component" value="Chromosome"/>
</dbReference>
<feature type="binding site" evidence="4">
    <location>
        <position position="228"/>
    </location>
    <ligand>
        <name>NAD(+)</name>
        <dbReference type="ChEBI" id="CHEBI:57540"/>
    </ligand>
</feature>
<feature type="binding site" evidence="4">
    <location>
        <position position="31"/>
    </location>
    <ligand>
        <name>nicotinamide</name>
        <dbReference type="ChEBI" id="CHEBI:17154"/>
    </ligand>
</feature>
<accession>A0A7T5EIC8</accession>
<dbReference type="Pfam" id="PF02146">
    <property type="entry name" value="SIR2"/>
    <property type="match status" value="1"/>
</dbReference>
<feature type="binding site" evidence="4">
    <location>
        <position position="101"/>
    </location>
    <ligand>
        <name>nicotinamide</name>
        <dbReference type="ChEBI" id="CHEBI:17154"/>
    </ligand>
</feature>
<dbReference type="PROSITE" id="PS50305">
    <property type="entry name" value="SIRTUIN"/>
    <property type="match status" value="1"/>
</dbReference>
<keyword evidence="10" id="KW-1185">Reference proteome</keyword>
<evidence type="ECO:0000256" key="2">
    <source>
        <dbReference type="ARBA" id="ARBA00022679"/>
    </source>
</evidence>
<dbReference type="RefSeq" id="WP_198826804.1">
    <property type="nucleotide sequence ID" value="NZ_CP066308.1"/>
</dbReference>
<evidence type="ECO:0000259" key="6">
    <source>
        <dbReference type="PROSITE" id="PS50305"/>
    </source>
</evidence>
<dbReference type="InterPro" id="IPR026590">
    <property type="entry name" value="Ssirtuin_cat_dom"/>
</dbReference>
<feature type="binding site" evidence="4">
    <location>
        <position position="209"/>
    </location>
    <ligand>
        <name>NAD(+)</name>
        <dbReference type="ChEBI" id="CHEBI:57540"/>
    </ligand>
</feature>
<dbReference type="InterPro" id="IPR028628">
    <property type="entry name" value="Sirtuin_class_U"/>
</dbReference>
<evidence type="ECO:0000256" key="1">
    <source>
        <dbReference type="ARBA" id="ARBA00022490"/>
    </source>
</evidence>
<comment type="similarity">
    <text evidence="4">Belongs to the sirtuin family. Class U subfamily.</text>
</comment>
<name>A0A7T5EIC8_9BACL</name>
<dbReference type="SUPFAM" id="SSF52467">
    <property type="entry name" value="DHS-like NAD/FAD-binding domain"/>
    <property type="match status" value="1"/>
</dbReference>
<feature type="binding site" evidence="4">
    <location>
        <position position="24"/>
    </location>
    <ligand>
        <name>NAD(+)</name>
        <dbReference type="ChEBI" id="CHEBI:57540"/>
    </ligand>
</feature>
<keyword evidence="4 5" id="KW-0479">Metal-binding</keyword>
<dbReference type="PANTHER" id="PTHR11085:SF10">
    <property type="entry name" value="NAD-DEPENDENT PROTEIN DEACYLASE SIRTUIN-5, MITOCHONDRIAL-RELATED"/>
    <property type="match status" value="1"/>
</dbReference>
<feature type="binding site" evidence="4">
    <location>
        <position position="100"/>
    </location>
    <ligand>
        <name>nicotinamide</name>
        <dbReference type="ChEBI" id="CHEBI:17154"/>
    </ligand>
</feature>
<feature type="binding site" evidence="4 5">
    <location>
        <position position="144"/>
    </location>
    <ligand>
        <name>Zn(2+)</name>
        <dbReference type="ChEBI" id="CHEBI:29105"/>
    </ligand>
</feature>
<evidence type="ECO:0000256" key="4">
    <source>
        <dbReference type="HAMAP-Rule" id="MF_01968"/>
    </source>
</evidence>
<feature type="binding site" evidence="4">
    <location>
        <position position="184"/>
    </location>
    <ligand>
        <name>NAD(+)</name>
        <dbReference type="ChEBI" id="CHEBI:57540"/>
    </ligand>
</feature>
<organism evidence="7 9">
    <name type="scientific">Brevibacillus composti</name>
    <dbReference type="NCBI Taxonomy" id="2796470"/>
    <lineage>
        <taxon>Bacteria</taxon>
        <taxon>Bacillati</taxon>
        <taxon>Bacillota</taxon>
        <taxon>Bacilli</taxon>
        <taxon>Bacillales</taxon>
        <taxon>Paenibacillaceae</taxon>
        <taxon>Brevibacillus</taxon>
    </lineage>
</organism>
<dbReference type="AlphaFoldDB" id="A0A7T5EIC8"/>
<dbReference type="GO" id="GO:0005737">
    <property type="term" value="C:cytoplasm"/>
    <property type="evidence" value="ECO:0007669"/>
    <property type="project" value="UniProtKB-SubCell"/>
</dbReference>
<dbReference type="EC" id="2.3.1.286" evidence="4"/>
<comment type="function">
    <text evidence="4">NAD-dependent protein deacetylase which modulates the activities of several enzymes which are inactive in their acetylated form.</text>
</comment>
<comment type="caution">
    <text evidence="4">Lacks conserved residue(s) required for the propagation of feature annotation.</text>
</comment>
<dbReference type="GO" id="GO:0017136">
    <property type="term" value="F:histone deacetylase activity, NAD-dependent"/>
    <property type="evidence" value="ECO:0007669"/>
    <property type="project" value="TreeGrafter"/>
</dbReference>
<comment type="cofactor">
    <cofactor evidence="4">
        <name>Zn(2+)</name>
        <dbReference type="ChEBI" id="CHEBI:29105"/>
    </cofactor>
    <text evidence="4">Binds 1 zinc ion per subunit.</text>
</comment>
<feature type="binding site" evidence="4 5">
    <location>
        <position position="124"/>
    </location>
    <ligand>
        <name>Zn(2+)</name>
        <dbReference type="ChEBI" id="CHEBI:29105"/>
    </ligand>
</feature>
<feature type="binding site" evidence="4">
    <location>
        <position position="101"/>
    </location>
    <ligand>
        <name>NAD(+)</name>
        <dbReference type="ChEBI" id="CHEBI:57540"/>
    </ligand>
</feature>
<proteinExistence type="inferred from homology"/>
<dbReference type="GO" id="GO:0070403">
    <property type="term" value="F:NAD+ binding"/>
    <property type="evidence" value="ECO:0007669"/>
    <property type="project" value="UniProtKB-UniRule"/>
</dbReference>
<dbReference type="Gene3D" id="3.30.1600.10">
    <property type="entry name" value="SIR2/SIRT2 'Small Domain"/>
    <property type="match status" value="1"/>
</dbReference>
<protein>
    <recommendedName>
        <fullName evidence="4">NAD-dependent protein deacetylase</fullName>
        <ecNumber evidence="4">2.3.1.286</ecNumber>
    </recommendedName>
    <alternativeName>
        <fullName evidence="4">Regulatory protein SIR2 homolog</fullName>
    </alternativeName>
</protein>
<feature type="binding site" evidence="4 5">
    <location>
        <position position="146"/>
    </location>
    <ligand>
        <name>Zn(2+)</name>
        <dbReference type="ChEBI" id="CHEBI:29105"/>
    </ligand>
</feature>
<feature type="binding site" evidence="4">
    <location>
        <position position="116"/>
    </location>
    <ligand>
        <name>NAD(+)</name>
        <dbReference type="ChEBI" id="CHEBI:57540"/>
    </ligand>
</feature>
<dbReference type="InterPro" id="IPR026591">
    <property type="entry name" value="Sirtuin_cat_small_dom_sf"/>
</dbReference>
<feature type="active site" description="Proton acceptor" evidence="4 5">
    <location>
        <position position="116"/>
    </location>
</feature>
<dbReference type="NCBIfam" id="NF001753">
    <property type="entry name" value="PRK00481.1-3"/>
    <property type="match status" value="1"/>
</dbReference>
<feature type="binding site" evidence="4 5">
    <location>
        <position position="127"/>
    </location>
    <ligand>
        <name>Zn(2+)</name>
        <dbReference type="ChEBI" id="CHEBI:29105"/>
    </ligand>
</feature>
<reference evidence="7 9" key="1">
    <citation type="submission" date="2020-12" db="EMBL/GenBank/DDBJ databases">
        <title>strain FJAT-54423T represents a novel species of the genus Brevibacillus.</title>
        <authorList>
            <person name="Tang R."/>
        </authorList>
    </citation>
    <scope>NUCLEOTIDE SEQUENCE [LARGE SCALE GENOMIC DNA]</scope>
    <source>
        <strain evidence="7 9">FJAT-54423</strain>
    </source>
</reference>
<reference evidence="8" key="2">
    <citation type="submission" date="2021-04" db="EMBL/GenBank/DDBJ databases">
        <title>Brevibacillus composti FJAT-54423, complete genome.</title>
        <authorList>
            <person name="Tang R."/>
        </authorList>
    </citation>
    <scope>NUCLEOTIDE SEQUENCE</scope>
    <source>
        <strain evidence="8">FJAT-54424</strain>
    </source>
</reference>
<feature type="binding site" evidence="4">
    <location>
        <position position="20"/>
    </location>
    <ligand>
        <name>NAD(+)</name>
        <dbReference type="ChEBI" id="CHEBI:57540"/>
    </ligand>
</feature>
<keyword evidence="3 4" id="KW-0520">NAD</keyword>
<feature type="binding site" evidence="4">
    <location>
        <position position="32"/>
    </location>
    <ligand>
        <name>NAD(+)</name>
        <dbReference type="ChEBI" id="CHEBI:57540"/>
    </ligand>
</feature>
<feature type="binding site" evidence="4">
    <location>
        <position position="185"/>
    </location>
    <ligand>
        <name>NAD(+)</name>
        <dbReference type="ChEBI" id="CHEBI:57540"/>
    </ligand>
</feature>
<sequence>MERLRNWLRESRHTVVFTGAGMSTESGLPDFRSARTGLWQGKDPARLASTQAMRHNREEFLAFYRMRIEGLLSCKPHSGHHLLAEWERQGVIQGIITQNVDGYHQHAGSQRVAELHGTLTTLSCLRCGRKEKAARYLQEEGSVCECGGFLRPDVVLFGESLPEAAFEQAVAWTEPAELFLVLGSSLAVSPANWFPQQAKERGATLVIVNREPTMLDHLADLVIQDRLIGDVLKNLPLDF</sequence>
<feature type="binding site" evidence="4">
    <location>
        <position position="100"/>
    </location>
    <ligand>
        <name>NAD(+)</name>
        <dbReference type="ChEBI" id="CHEBI:57540"/>
    </ligand>
</feature>
<dbReference type="KEGG" id="bcop:JD108_14790"/>
<gene>
    <name evidence="4" type="primary">cobB</name>
    <name evidence="7" type="ORF">JD108_14790</name>
    <name evidence="8" type="ORF">KDJ56_14735</name>
</gene>
<dbReference type="PANTHER" id="PTHR11085">
    <property type="entry name" value="NAD-DEPENDENT PROTEIN DEACYLASE SIRTUIN-5, MITOCHONDRIAL-RELATED"/>
    <property type="match status" value="1"/>
</dbReference>
<feature type="binding site" evidence="4">
    <location>
        <position position="31"/>
    </location>
    <ligand>
        <name>NAD(+)</name>
        <dbReference type="ChEBI" id="CHEBI:57540"/>
    </ligand>
</feature>
<keyword evidence="4 5" id="KW-0862">Zinc</keyword>
<dbReference type="EMBL" id="CP066308">
    <property type="protein sequence ID" value="QQE73174.1"/>
    <property type="molecule type" value="Genomic_DNA"/>
</dbReference>
<evidence type="ECO:0000256" key="5">
    <source>
        <dbReference type="PROSITE-ProRule" id="PRU00236"/>
    </source>
</evidence>
<dbReference type="HAMAP" id="MF_01968">
    <property type="entry name" value="Sirtuin_ClassU"/>
    <property type="match status" value="1"/>
</dbReference>
<dbReference type="InterPro" id="IPR050134">
    <property type="entry name" value="NAD-dep_sirtuin_deacylases"/>
</dbReference>
<evidence type="ECO:0000313" key="9">
    <source>
        <dbReference type="Proteomes" id="UP000595847"/>
    </source>
</evidence>
<feature type="binding site" evidence="4">
    <location>
        <position position="98"/>
    </location>
    <ligand>
        <name>NAD(+)</name>
        <dbReference type="ChEBI" id="CHEBI:57540"/>
    </ligand>
</feature>
<dbReference type="GO" id="GO:0008270">
    <property type="term" value="F:zinc ion binding"/>
    <property type="evidence" value="ECO:0007669"/>
    <property type="project" value="UniProtKB-UniRule"/>
</dbReference>
<evidence type="ECO:0000256" key="3">
    <source>
        <dbReference type="ARBA" id="ARBA00023027"/>
    </source>
</evidence>
<dbReference type="InterPro" id="IPR003000">
    <property type="entry name" value="Sirtuin"/>
</dbReference>
<evidence type="ECO:0000313" key="10">
    <source>
        <dbReference type="Proteomes" id="UP000677234"/>
    </source>
</evidence>
<comment type="subcellular location">
    <subcellularLocation>
        <location evidence="4">Cytoplasm</location>
    </subcellularLocation>
</comment>